<dbReference type="AlphaFoldDB" id="A0A7M5XKK0"/>
<dbReference type="PANTHER" id="PTHR31424:SF3">
    <property type="entry name" value="RING-TYPE DOMAIN-CONTAINING PROTEIN"/>
    <property type="match status" value="1"/>
</dbReference>
<accession>A0A7M5XKK0</accession>
<dbReference type="EnsemblMetazoa" id="CLYHEMT023689.1">
    <property type="protein sequence ID" value="CLYHEMP023689.1"/>
    <property type="gene ID" value="CLYHEMG023689"/>
</dbReference>
<proteinExistence type="predicted"/>
<reference evidence="1" key="1">
    <citation type="submission" date="2021-01" db="UniProtKB">
        <authorList>
            <consortium name="EnsemblMetazoa"/>
        </authorList>
    </citation>
    <scope>IDENTIFICATION</scope>
</reference>
<keyword evidence="2" id="KW-1185">Reference proteome</keyword>
<dbReference type="PANTHER" id="PTHR31424">
    <property type="entry name" value="PROTEIN CBG23806"/>
    <property type="match status" value="1"/>
</dbReference>
<evidence type="ECO:0000313" key="1">
    <source>
        <dbReference type="EnsemblMetazoa" id="CLYHEMP023689.1"/>
    </source>
</evidence>
<name>A0A7M5XKK0_9CNID</name>
<dbReference type="OrthoDB" id="10050996at2759"/>
<dbReference type="Proteomes" id="UP000594262">
    <property type="component" value="Unplaced"/>
</dbReference>
<evidence type="ECO:0000313" key="2">
    <source>
        <dbReference type="Proteomes" id="UP000594262"/>
    </source>
</evidence>
<organism evidence="1 2">
    <name type="scientific">Clytia hemisphaerica</name>
    <dbReference type="NCBI Taxonomy" id="252671"/>
    <lineage>
        <taxon>Eukaryota</taxon>
        <taxon>Metazoa</taxon>
        <taxon>Cnidaria</taxon>
        <taxon>Hydrozoa</taxon>
        <taxon>Hydroidolina</taxon>
        <taxon>Leptothecata</taxon>
        <taxon>Obeliida</taxon>
        <taxon>Clytiidae</taxon>
        <taxon>Clytia</taxon>
    </lineage>
</organism>
<protein>
    <submittedName>
        <fullName evidence="1">Uncharacterized protein</fullName>
    </submittedName>
</protein>
<sequence length="115" mass="13410">RVNICNNPDEEERIRTIYNERIDMLNEVLCKKLAEIDELENELTINASCGPCYRKLDEVLQSFGVQRQAYHGRSFIGNDVHKMLHEKNIRKLCHSIPKLVYDEFGLIDTPAHIRA</sequence>